<sequence>MNRLIPITILSLCLCGCISEYGAPSAGVPSVPLADLLNNPAKWNKQKIRVDGFFIYELEGDAIYLTRADLEKKNSNKAVFLGLDDPALRIPYATDGIANKWRQFIVTMSLNRHRGKTASVTGFFEVMPYGGLNLGHIKVSQMTLK</sequence>
<organism evidence="1 2">
    <name type="scientific">Oryzomonas japonica</name>
    <dbReference type="NCBI Taxonomy" id="2603858"/>
    <lineage>
        <taxon>Bacteria</taxon>
        <taxon>Pseudomonadati</taxon>
        <taxon>Thermodesulfobacteriota</taxon>
        <taxon>Desulfuromonadia</taxon>
        <taxon>Geobacterales</taxon>
        <taxon>Geobacteraceae</taxon>
        <taxon>Oryzomonas</taxon>
    </lineage>
</organism>
<proteinExistence type="predicted"/>
<accession>A0A7J4ZR71</accession>
<reference evidence="1 2" key="1">
    <citation type="submission" date="2019-09" db="EMBL/GenBank/DDBJ databases">
        <title>Geobacter sp. Red96, a novel strain isolated from paddy soil.</title>
        <authorList>
            <person name="Xu Z."/>
            <person name="Masuda Y."/>
            <person name="Itoh H."/>
            <person name="Senoo K."/>
        </authorList>
    </citation>
    <scope>NUCLEOTIDE SEQUENCE [LARGE SCALE GENOMIC DNA]</scope>
    <source>
        <strain evidence="1 2">Red96</strain>
    </source>
</reference>
<keyword evidence="2" id="KW-1185">Reference proteome</keyword>
<comment type="caution">
    <text evidence="1">The sequence shown here is derived from an EMBL/GenBank/DDBJ whole genome shotgun (WGS) entry which is preliminary data.</text>
</comment>
<name>A0A7J4ZR71_9BACT</name>
<gene>
    <name evidence="1" type="ORF">F6V25_08145</name>
</gene>
<evidence type="ECO:0000313" key="1">
    <source>
        <dbReference type="EMBL" id="KAB0665682.1"/>
    </source>
</evidence>
<dbReference type="RefSeq" id="WP_151128122.1">
    <property type="nucleotide sequence ID" value="NZ_VZQZ01000004.1"/>
</dbReference>
<dbReference type="Proteomes" id="UP000420562">
    <property type="component" value="Unassembled WGS sequence"/>
</dbReference>
<dbReference type="EMBL" id="VZQZ01000004">
    <property type="protein sequence ID" value="KAB0665682.1"/>
    <property type="molecule type" value="Genomic_DNA"/>
</dbReference>
<dbReference type="AlphaFoldDB" id="A0A7J4ZR71"/>
<protein>
    <submittedName>
        <fullName evidence="1">Uncharacterized protein</fullName>
    </submittedName>
</protein>
<evidence type="ECO:0000313" key="2">
    <source>
        <dbReference type="Proteomes" id="UP000420562"/>
    </source>
</evidence>